<accession>A0A0D0BUF4</accession>
<feature type="non-terminal residue" evidence="1">
    <location>
        <position position="1"/>
    </location>
</feature>
<dbReference type="OrthoDB" id="2647846at2759"/>
<evidence type="ECO:0008006" key="3">
    <source>
        <dbReference type="Google" id="ProtNLM"/>
    </source>
</evidence>
<dbReference type="InParanoid" id="A0A0D0BUF4"/>
<proteinExistence type="predicted"/>
<dbReference type="HOGENOM" id="CLU_206878_0_0_1"/>
<evidence type="ECO:0000313" key="1">
    <source>
        <dbReference type="EMBL" id="KIK75047.1"/>
    </source>
</evidence>
<protein>
    <recommendedName>
        <fullName evidence="3">IS630 family transposase</fullName>
    </recommendedName>
</protein>
<keyword evidence="2" id="KW-1185">Reference proteome</keyword>
<feature type="non-terminal residue" evidence="1">
    <location>
        <position position="62"/>
    </location>
</feature>
<reference evidence="1 2" key="1">
    <citation type="submission" date="2014-04" db="EMBL/GenBank/DDBJ databases">
        <authorList>
            <consortium name="DOE Joint Genome Institute"/>
            <person name="Kuo A."/>
            <person name="Kohler A."/>
            <person name="Jargeat P."/>
            <person name="Nagy L.G."/>
            <person name="Floudas D."/>
            <person name="Copeland A."/>
            <person name="Barry K.W."/>
            <person name="Cichocki N."/>
            <person name="Veneault-Fourrey C."/>
            <person name="LaButti K."/>
            <person name="Lindquist E.A."/>
            <person name="Lipzen A."/>
            <person name="Lundell T."/>
            <person name="Morin E."/>
            <person name="Murat C."/>
            <person name="Sun H."/>
            <person name="Tunlid A."/>
            <person name="Henrissat B."/>
            <person name="Grigoriev I.V."/>
            <person name="Hibbett D.S."/>
            <person name="Martin F."/>
            <person name="Nordberg H.P."/>
            <person name="Cantor M.N."/>
            <person name="Hua S.X."/>
        </authorList>
    </citation>
    <scope>NUCLEOTIDE SEQUENCE [LARGE SCALE GENOMIC DNA]</scope>
    <source>
        <strain evidence="1 2">Ve08.2h10</strain>
    </source>
</reference>
<reference evidence="2" key="2">
    <citation type="submission" date="2015-01" db="EMBL/GenBank/DDBJ databases">
        <title>Evolutionary Origins and Diversification of the Mycorrhizal Mutualists.</title>
        <authorList>
            <consortium name="DOE Joint Genome Institute"/>
            <consortium name="Mycorrhizal Genomics Consortium"/>
            <person name="Kohler A."/>
            <person name="Kuo A."/>
            <person name="Nagy L.G."/>
            <person name="Floudas D."/>
            <person name="Copeland A."/>
            <person name="Barry K.W."/>
            <person name="Cichocki N."/>
            <person name="Veneault-Fourrey C."/>
            <person name="LaButti K."/>
            <person name="Lindquist E.A."/>
            <person name="Lipzen A."/>
            <person name="Lundell T."/>
            <person name="Morin E."/>
            <person name="Murat C."/>
            <person name="Riley R."/>
            <person name="Ohm R."/>
            <person name="Sun H."/>
            <person name="Tunlid A."/>
            <person name="Henrissat B."/>
            <person name="Grigoriev I.V."/>
            <person name="Hibbett D.S."/>
            <person name="Martin F."/>
        </authorList>
    </citation>
    <scope>NUCLEOTIDE SEQUENCE [LARGE SCALE GENOMIC DNA]</scope>
    <source>
        <strain evidence="2">Ve08.2h10</strain>
    </source>
</reference>
<dbReference type="Proteomes" id="UP000054538">
    <property type="component" value="Unassembled WGS sequence"/>
</dbReference>
<name>A0A0D0BUF4_9AGAM</name>
<dbReference type="AlphaFoldDB" id="A0A0D0BUF4"/>
<sequence length="62" mass="7143">IAAERSAQKQLEYIARIDMYEAEQLIFIDESSVDCITTYCGCAWSIQGTKAQHEAFFMHGHW</sequence>
<organism evidence="1 2">
    <name type="scientific">Paxillus rubicundulus Ve08.2h10</name>
    <dbReference type="NCBI Taxonomy" id="930991"/>
    <lineage>
        <taxon>Eukaryota</taxon>
        <taxon>Fungi</taxon>
        <taxon>Dikarya</taxon>
        <taxon>Basidiomycota</taxon>
        <taxon>Agaricomycotina</taxon>
        <taxon>Agaricomycetes</taxon>
        <taxon>Agaricomycetidae</taxon>
        <taxon>Boletales</taxon>
        <taxon>Paxilineae</taxon>
        <taxon>Paxillaceae</taxon>
        <taxon>Paxillus</taxon>
    </lineage>
</organism>
<evidence type="ECO:0000313" key="2">
    <source>
        <dbReference type="Proteomes" id="UP000054538"/>
    </source>
</evidence>
<dbReference type="EMBL" id="KN828382">
    <property type="protein sequence ID" value="KIK75047.1"/>
    <property type="molecule type" value="Genomic_DNA"/>
</dbReference>
<gene>
    <name evidence="1" type="ORF">PAXRUDRAFT_74015</name>
</gene>